<dbReference type="RefSeq" id="XP_016969925.1">
    <property type="nucleotide sequence ID" value="XM_017114436.1"/>
</dbReference>
<reference evidence="2" key="3">
    <citation type="submission" date="2025-05" db="UniProtKB">
        <authorList>
            <consortium name="EnsemblMetazoa"/>
        </authorList>
    </citation>
    <scope>IDENTIFICATION</scope>
</reference>
<dbReference type="EnsemblMetazoa" id="XM_017114436.1">
    <property type="protein sequence ID" value="XP_016969925.1"/>
    <property type="gene ID" value="LOC108037797"/>
</dbReference>
<keyword evidence="1" id="KW-0472">Membrane</keyword>
<dbReference type="AlphaFoldDB" id="A0A6P4DWA0"/>
<sequence>MFRSLKAKHVHIAIAGLSAIVSFLILGPITTWVETYKCWEISVWKHVCLLQIAGGMFLFIGALKNNHLLFLPWLVAAIIFIYTLWYKSFVYFIFLEGKMLTVIPLLQIISAFWSYFVYDVFQDFLQMYGQSIRQNSIIESLETGN</sequence>
<name>A0A6P4DWA0_DRORH</name>
<proteinExistence type="predicted"/>
<dbReference type="Proteomes" id="UP001652680">
    <property type="component" value="Unassembled WGS sequence"/>
</dbReference>
<dbReference type="GeneID" id="108037797"/>
<evidence type="ECO:0000313" key="3">
    <source>
        <dbReference type="Proteomes" id="UP001652680"/>
    </source>
</evidence>
<feature type="transmembrane region" description="Helical" evidence="1">
    <location>
        <begin position="70"/>
        <end position="94"/>
    </location>
</feature>
<keyword evidence="1" id="KW-0812">Transmembrane</keyword>
<evidence type="ECO:0000256" key="1">
    <source>
        <dbReference type="SAM" id="Phobius"/>
    </source>
</evidence>
<keyword evidence="3" id="KW-1185">Reference proteome</keyword>
<accession>A0A6P4DWA0</accession>
<gene>
    <name evidence="4" type="primary">LOC108037797</name>
    <name evidence="2" type="synonym">108037797</name>
</gene>
<feature type="transmembrane region" description="Helical" evidence="1">
    <location>
        <begin position="43"/>
        <end position="63"/>
    </location>
</feature>
<reference evidence="4" key="2">
    <citation type="submission" date="2025-04" db="UniProtKB">
        <authorList>
            <consortium name="RefSeq"/>
        </authorList>
    </citation>
    <scope>IDENTIFICATION</scope>
</reference>
<reference evidence="3" key="1">
    <citation type="journal article" date="2021" name="Elife">
        <title>Highly contiguous assemblies of 101 drosophilid genomes.</title>
        <authorList>
            <person name="Kim B.Y."/>
            <person name="Wang J.R."/>
            <person name="Miller D.E."/>
            <person name="Barmina O."/>
            <person name="Delaney E."/>
            <person name="Thompson A."/>
            <person name="Comeault A.A."/>
            <person name="Peede D."/>
            <person name="D'Agostino E.R."/>
            <person name="Pelaez J."/>
            <person name="Aguilar J.M."/>
            <person name="Haji D."/>
            <person name="Matsunaga T."/>
            <person name="Armstrong E.E."/>
            <person name="Zych M."/>
            <person name="Ogawa Y."/>
            <person name="Stamenkovic-Radak M."/>
            <person name="Jelic M."/>
            <person name="Veselinovic M.S."/>
            <person name="Tanaskovic M."/>
            <person name="Eric P."/>
            <person name="Gao J.J."/>
            <person name="Katoh T.K."/>
            <person name="Toda M.J."/>
            <person name="Watabe H."/>
            <person name="Watada M."/>
            <person name="Davis J.S."/>
            <person name="Moyle L.C."/>
            <person name="Manoli G."/>
            <person name="Bertolini E."/>
            <person name="Kostal V."/>
            <person name="Hawley R.S."/>
            <person name="Takahashi A."/>
            <person name="Jones C.D."/>
            <person name="Price D.K."/>
            <person name="Whiteman N."/>
            <person name="Kopp A."/>
            <person name="Matute D.R."/>
            <person name="Petrov D.A."/>
        </authorList>
    </citation>
    <scope>NUCLEOTIDE SEQUENCE [LARGE SCALE GENOMIC DNA]</scope>
</reference>
<organism evidence="4">
    <name type="scientific">Drosophila rhopaloa</name>
    <name type="common">Fruit fly</name>
    <dbReference type="NCBI Taxonomy" id="1041015"/>
    <lineage>
        <taxon>Eukaryota</taxon>
        <taxon>Metazoa</taxon>
        <taxon>Ecdysozoa</taxon>
        <taxon>Arthropoda</taxon>
        <taxon>Hexapoda</taxon>
        <taxon>Insecta</taxon>
        <taxon>Pterygota</taxon>
        <taxon>Neoptera</taxon>
        <taxon>Endopterygota</taxon>
        <taxon>Diptera</taxon>
        <taxon>Brachycera</taxon>
        <taxon>Muscomorpha</taxon>
        <taxon>Ephydroidea</taxon>
        <taxon>Drosophilidae</taxon>
        <taxon>Drosophila</taxon>
        <taxon>Sophophora</taxon>
    </lineage>
</organism>
<dbReference type="OrthoDB" id="7858086at2759"/>
<evidence type="ECO:0000313" key="4">
    <source>
        <dbReference type="RefSeq" id="XP_016969925.1"/>
    </source>
</evidence>
<keyword evidence="1" id="KW-1133">Transmembrane helix</keyword>
<feature type="transmembrane region" description="Helical" evidence="1">
    <location>
        <begin position="100"/>
        <end position="118"/>
    </location>
</feature>
<protein>
    <submittedName>
        <fullName evidence="4">Uncharacterized protein LOC108037797</fullName>
    </submittedName>
</protein>
<feature type="transmembrane region" description="Helical" evidence="1">
    <location>
        <begin position="12"/>
        <end position="31"/>
    </location>
</feature>
<evidence type="ECO:0000313" key="2">
    <source>
        <dbReference type="EnsemblMetazoa" id="XP_016969925.1"/>
    </source>
</evidence>